<dbReference type="PANTHER" id="PTHR23090:SF7">
    <property type="entry name" value="NH(3)-DEPENDENT NAD(+) SYNTHETASE"/>
    <property type="match status" value="1"/>
</dbReference>
<comment type="function">
    <text evidence="8">Catalyzes the ATP-dependent amidation of deamido-NAD to form NAD. Uses ammonia as a nitrogen source.</text>
</comment>
<dbReference type="CDD" id="cd00553">
    <property type="entry name" value="NAD_synthase"/>
    <property type="match status" value="1"/>
</dbReference>
<dbReference type="InterPro" id="IPR014729">
    <property type="entry name" value="Rossmann-like_a/b/a_fold"/>
</dbReference>
<evidence type="ECO:0000256" key="2">
    <source>
        <dbReference type="ARBA" id="ARBA00022598"/>
    </source>
</evidence>
<dbReference type="InterPro" id="IPR003694">
    <property type="entry name" value="NAD_synthase"/>
</dbReference>
<feature type="binding site" evidence="8">
    <location>
        <position position="187"/>
    </location>
    <ligand>
        <name>ATP</name>
        <dbReference type="ChEBI" id="CHEBI:30616"/>
    </ligand>
</feature>
<name>A0ABW5QB74_9BACI</name>
<evidence type="ECO:0000259" key="11">
    <source>
        <dbReference type="Pfam" id="PF02540"/>
    </source>
</evidence>
<dbReference type="PANTHER" id="PTHR23090">
    <property type="entry name" value="NH 3 /GLUTAMINE-DEPENDENT NAD + SYNTHETASE"/>
    <property type="match status" value="1"/>
</dbReference>
<feature type="binding site" description="in other chain" evidence="8">
    <location>
        <begin position="233"/>
        <end position="234"/>
    </location>
    <ligand>
        <name>deamido-NAD(+)</name>
        <dbReference type="ChEBI" id="CHEBI:58437"/>
        <note>ligand shared between two neighboring subunits</note>
    </ligand>
</feature>
<keyword evidence="5 8" id="KW-0067">ATP-binding</keyword>
<feature type="binding site" evidence="8">
    <location>
        <position position="165"/>
    </location>
    <ligand>
        <name>ATP</name>
        <dbReference type="ChEBI" id="CHEBI:30616"/>
    </ligand>
</feature>
<evidence type="ECO:0000256" key="7">
    <source>
        <dbReference type="ARBA" id="ARBA00023027"/>
    </source>
</evidence>
<evidence type="ECO:0000256" key="8">
    <source>
        <dbReference type="HAMAP-Rule" id="MF_00193"/>
    </source>
</evidence>
<gene>
    <name evidence="8 12" type="primary">nadE</name>
    <name evidence="12" type="ORF">ACFSW4_08680</name>
</gene>
<evidence type="ECO:0000256" key="4">
    <source>
        <dbReference type="ARBA" id="ARBA00022741"/>
    </source>
</evidence>
<comment type="pathway">
    <text evidence="8">Cofactor biosynthesis; NAD(+) biosynthesis; NAD(+) from deamido-NAD(+) (ammonia route): step 1/1.</text>
</comment>
<feature type="binding site" evidence="8">
    <location>
        <position position="33"/>
    </location>
    <ligand>
        <name>Mg(2+)</name>
        <dbReference type="ChEBI" id="CHEBI:18420"/>
    </ligand>
</feature>
<dbReference type="EMBL" id="JBHUMZ010000021">
    <property type="protein sequence ID" value="MFD2638937.1"/>
    <property type="molecule type" value="Genomic_DNA"/>
</dbReference>
<proteinExistence type="inferred from homology"/>
<organism evidence="12 13">
    <name type="scientific">Piscibacillus salipiscarius</name>
    <dbReference type="NCBI Taxonomy" id="299480"/>
    <lineage>
        <taxon>Bacteria</taxon>
        <taxon>Bacillati</taxon>
        <taxon>Bacillota</taxon>
        <taxon>Bacilli</taxon>
        <taxon>Bacillales</taxon>
        <taxon>Bacillaceae</taxon>
        <taxon>Piscibacillus</taxon>
    </lineage>
</organism>
<keyword evidence="6 8" id="KW-0460">Magnesium</keyword>
<sequence>MEDRVNYLVNWMQDYVDKAGANGVIVGVSGGIDSALAAALIKRGFPENSLGVIMPIGKPVDEQPDALELVKKKDLTYYGIELTKAYDAQLILIKEALADQWSKDTEQMVSANLKARIRMSTLYAIAQNFGYLVIGTGNKAETYTGYFTKYGDGASDLEPLKNLTKGEVFDMSEYLGVPNAILNKKPSAELWEGQTDEQEMGVSYAHIDSYLKGEEIPKDSMDVIEQLHKQTEHKRNIAPSPKPYKG</sequence>
<feature type="binding site" evidence="8">
    <location>
        <position position="141"/>
    </location>
    <ligand>
        <name>Mg(2+)</name>
        <dbReference type="ChEBI" id="CHEBI:18420"/>
    </ligand>
</feature>
<dbReference type="EC" id="6.3.1.5" evidence="8 10"/>
<keyword evidence="2 8" id="KW-0436">Ligase</keyword>
<evidence type="ECO:0000313" key="13">
    <source>
        <dbReference type="Proteomes" id="UP001597452"/>
    </source>
</evidence>
<dbReference type="SUPFAM" id="SSF52402">
    <property type="entry name" value="Adenine nucleotide alpha hydrolases-like"/>
    <property type="match status" value="1"/>
</dbReference>
<evidence type="ECO:0000256" key="5">
    <source>
        <dbReference type="ARBA" id="ARBA00022840"/>
    </source>
</evidence>
<feature type="binding site" description="in other chain" evidence="8">
    <location>
        <position position="149"/>
    </location>
    <ligand>
        <name>deamido-NAD(+)</name>
        <dbReference type="ChEBI" id="CHEBI:58437"/>
        <note>ligand shared between two neighboring subunits</note>
    </ligand>
</feature>
<comment type="caution">
    <text evidence="12">The sequence shown here is derived from an EMBL/GenBank/DDBJ whole genome shotgun (WGS) entry which is preliminary data.</text>
</comment>
<reference evidence="13" key="1">
    <citation type="journal article" date="2019" name="Int. J. Syst. Evol. Microbiol.">
        <title>The Global Catalogue of Microorganisms (GCM) 10K type strain sequencing project: providing services to taxonomists for standard genome sequencing and annotation.</title>
        <authorList>
            <consortium name="The Broad Institute Genomics Platform"/>
            <consortium name="The Broad Institute Genome Sequencing Center for Infectious Disease"/>
            <person name="Wu L."/>
            <person name="Ma J."/>
        </authorList>
    </citation>
    <scope>NUCLEOTIDE SEQUENCE [LARGE SCALE GENOMIC DNA]</scope>
    <source>
        <strain evidence="13">TISTR 1571</strain>
    </source>
</reference>
<evidence type="ECO:0000256" key="10">
    <source>
        <dbReference type="RuleBase" id="RU003812"/>
    </source>
</evidence>
<feature type="binding site" evidence="8">
    <location>
        <begin position="27"/>
        <end position="34"/>
    </location>
    <ligand>
        <name>ATP</name>
        <dbReference type="ChEBI" id="CHEBI:30616"/>
    </ligand>
</feature>
<evidence type="ECO:0000256" key="3">
    <source>
        <dbReference type="ARBA" id="ARBA00022723"/>
    </source>
</evidence>
<dbReference type="Proteomes" id="UP001597452">
    <property type="component" value="Unassembled WGS sequence"/>
</dbReference>
<dbReference type="RefSeq" id="WP_377328714.1">
    <property type="nucleotide sequence ID" value="NZ_JBHUMZ010000021.1"/>
</dbReference>
<dbReference type="NCBIfam" id="TIGR00552">
    <property type="entry name" value="nadE"/>
    <property type="match status" value="1"/>
</dbReference>
<feature type="binding site" description="in other chain" evidence="8">
    <location>
        <position position="116"/>
    </location>
    <ligand>
        <name>deamido-NAD(+)</name>
        <dbReference type="ChEBI" id="CHEBI:58437"/>
        <note>ligand shared between two neighboring subunits</note>
    </ligand>
</feature>
<comment type="subunit">
    <text evidence="8">Homodimer.</text>
</comment>
<keyword evidence="7 8" id="KW-0520">NAD</keyword>
<dbReference type="HAMAP" id="MF_00193">
    <property type="entry name" value="NadE_ammonia_dep"/>
    <property type="match status" value="1"/>
</dbReference>
<feature type="binding site" evidence="8">
    <location>
        <position position="136"/>
    </location>
    <ligand>
        <name>ATP</name>
        <dbReference type="ChEBI" id="CHEBI:30616"/>
    </ligand>
</feature>
<protein>
    <recommendedName>
        <fullName evidence="8 10">NH(3)-dependent NAD(+) synthetase</fullName>
        <ecNumber evidence="8 10">6.3.1.5</ecNumber>
    </recommendedName>
</protein>
<feature type="binding site" evidence="8">
    <location>
        <position position="156"/>
    </location>
    <ligand>
        <name>deamido-NAD(+)</name>
        <dbReference type="ChEBI" id="CHEBI:58437"/>
        <note>ligand shared between two neighboring subunits</note>
    </ligand>
</feature>
<keyword evidence="13" id="KW-1185">Reference proteome</keyword>
<dbReference type="Pfam" id="PF02540">
    <property type="entry name" value="NAD_synthase"/>
    <property type="match status" value="1"/>
</dbReference>
<comment type="similarity">
    <text evidence="1 8 9">Belongs to the NAD synthetase family.</text>
</comment>
<dbReference type="InterPro" id="IPR022926">
    <property type="entry name" value="NH(3)-dep_NAD(+)_synth"/>
</dbReference>
<dbReference type="Gene3D" id="3.40.50.620">
    <property type="entry name" value="HUPs"/>
    <property type="match status" value="1"/>
</dbReference>
<evidence type="ECO:0000256" key="9">
    <source>
        <dbReference type="RuleBase" id="RU003811"/>
    </source>
</evidence>
<evidence type="ECO:0000256" key="1">
    <source>
        <dbReference type="ARBA" id="ARBA00005859"/>
    </source>
</evidence>
<accession>A0ABW5QB74</accession>
<comment type="catalytic activity">
    <reaction evidence="8 10">
        <text>deamido-NAD(+) + NH4(+) + ATP = AMP + diphosphate + NAD(+) + H(+)</text>
        <dbReference type="Rhea" id="RHEA:21188"/>
        <dbReference type="ChEBI" id="CHEBI:15378"/>
        <dbReference type="ChEBI" id="CHEBI:28938"/>
        <dbReference type="ChEBI" id="CHEBI:30616"/>
        <dbReference type="ChEBI" id="CHEBI:33019"/>
        <dbReference type="ChEBI" id="CHEBI:57540"/>
        <dbReference type="ChEBI" id="CHEBI:58437"/>
        <dbReference type="ChEBI" id="CHEBI:456215"/>
        <dbReference type="EC" id="6.3.1.5"/>
    </reaction>
</comment>
<feature type="domain" description="NAD/GMP synthase" evidence="11">
    <location>
        <begin position="5"/>
        <end position="237"/>
    </location>
</feature>
<dbReference type="GO" id="GO:0008795">
    <property type="term" value="F:NAD+ synthase activity"/>
    <property type="evidence" value="ECO:0007669"/>
    <property type="project" value="UniProtKB-EC"/>
</dbReference>
<keyword evidence="4 8" id="KW-0547">Nucleotide-binding</keyword>
<dbReference type="InterPro" id="IPR022310">
    <property type="entry name" value="NAD/GMP_synthase"/>
</dbReference>
<evidence type="ECO:0000256" key="6">
    <source>
        <dbReference type="ARBA" id="ARBA00022842"/>
    </source>
</evidence>
<evidence type="ECO:0000313" key="12">
    <source>
        <dbReference type="EMBL" id="MFD2638937.1"/>
    </source>
</evidence>
<keyword evidence="3 8" id="KW-0479">Metal-binding</keyword>